<comment type="caution">
    <text evidence="2">The sequence shown here is derived from an EMBL/GenBank/DDBJ whole genome shotgun (WGS) entry which is preliminary data.</text>
</comment>
<feature type="domain" description="DDE-1" evidence="1">
    <location>
        <begin position="6"/>
        <end position="42"/>
    </location>
</feature>
<protein>
    <recommendedName>
        <fullName evidence="1">DDE-1 domain-containing protein</fullName>
    </recommendedName>
</protein>
<dbReference type="Proteomes" id="UP000441208">
    <property type="component" value="Unassembled WGS sequence"/>
</dbReference>
<dbReference type="Pfam" id="PF03184">
    <property type="entry name" value="DDE_1"/>
    <property type="match status" value="1"/>
</dbReference>
<organism evidence="2 3">
    <name type="scientific">Phytophthora fragariae</name>
    <dbReference type="NCBI Taxonomy" id="53985"/>
    <lineage>
        <taxon>Eukaryota</taxon>
        <taxon>Sar</taxon>
        <taxon>Stramenopiles</taxon>
        <taxon>Oomycota</taxon>
        <taxon>Peronosporomycetes</taxon>
        <taxon>Peronosporales</taxon>
        <taxon>Peronosporaceae</taxon>
        <taxon>Phytophthora</taxon>
    </lineage>
</organism>
<evidence type="ECO:0000259" key="1">
    <source>
        <dbReference type="Pfam" id="PF03184"/>
    </source>
</evidence>
<reference evidence="2 3" key="1">
    <citation type="submission" date="2018-08" db="EMBL/GenBank/DDBJ databases">
        <title>Genomic investigation of the strawberry pathogen Phytophthora fragariae indicates pathogenicity is determined by transcriptional variation in three key races.</title>
        <authorList>
            <person name="Adams T.M."/>
            <person name="Armitage A.D."/>
            <person name="Sobczyk M.K."/>
            <person name="Bates H.J."/>
            <person name="Dunwell J.M."/>
            <person name="Nellist C.F."/>
            <person name="Harrison R.J."/>
        </authorList>
    </citation>
    <scope>NUCLEOTIDE SEQUENCE [LARGE SCALE GENOMIC DNA]</scope>
    <source>
        <strain evidence="2 3">NOV-71</strain>
    </source>
</reference>
<dbReference type="AlphaFoldDB" id="A0A6A3Q7Q1"/>
<dbReference type="InterPro" id="IPR004875">
    <property type="entry name" value="DDE_SF_endonuclease_dom"/>
</dbReference>
<evidence type="ECO:0000313" key="2">
    <source>
        <dbReference type="EMBL" id="KAE9070677.1"/>
    </source>
</evidence>
<dbReference type="EMBL" id="QXFZ01003189">
    <property type="protein sequence ID" value="KAE9070677.1"/>
    <property type="molecule type" value="Genomic_DNA"/>
</dbReference>
<dbReference type="GO" id="GO:0003676">
    <property type="term" value="F:nucleic acid binding"/>
    <property type="evidence" value="ECO:0007669"/>
    <property type="project" value="InterPro"/>
</dbReference>
<sequence length="57" mass="6428">EAIMQAYMHGEEDPHQIKLAQALQWCKQAWDDIPAETIKHCWNTPAYSSTEAGSPIS</sequence>
<accession>A0A6A3Q7Q1</accession>
<evidence type="ECO:0000313" key="3">
    <source>
        <dbReference type="Proteomes" id="UP000441208"/>
    </source>
</evidence>
<gene>
    <name evidence="2" type="ORF">PF007_g26850</name>
</gene>
<feature type="non-terminal residue" evidence="2">
    <location>
        <position position="1"/>
    </location>
</feature>
<proteinExistence type="predicted"/>
<name>A0A6A3Q7Q1_9STRA</name>